<dbReference type="RefSeq" id="WP_198639549.1">
    <property type="nucleotide sequence ID" value="NZ_JAEHNY010000023.1"/>
</dbReference>
<accession>A0ABS0TN52</accession>
<dbReference type="EMBL" id="JAEHNY010000023">
    <property type="protein sequence ID" value="MBI6121464.1"/>
    <property type="molecule type" value="Genomic_DNA"/>
</dbReference>
<reference evidence="1 2" key="1">
    <citation type="submission" date="2020-12" db="EMBL/GenBank/DDBJ databases">
        <title>Salegentibacter orientalis sp. nov., isolated from costal sediment.</title>
        <authorList>
            <person name="Lian F.-B."/>
        </authorList>
    </citation>
    <scope>NUCLEOTIDE SEQUENCE [LARGE SCALE GENOMIC DNA]</scope>
    <source>
        <strain evidence="1 2">F60176</strain>
    </source>
</reference>
<keyword evidence="2" id="KW-1185">Reference proteome</keyword>
<name>A0ABS0TN52_9FLAO</name>
<sequence length="139" mass="15379">MAKYNTYENFALYIHRIYQKGEIKINEIVNVENGNILSYYLNGLSANEYFNLRNFQNKGTICYTSFNDCVNGLNEEISADPVDNAVCDFLPCATINYGVCTIASGSGYIQGSSNYIGDSNCSSIYNGDGVNIKDLNNAK</sequence>
<gene>
    <name evidence="1" type="ORF">I6U50_15715</name>
</gene>
<comment type="caution">
    <text evidence="1">The sequence shown here is derived from an EMBL/GenBank/DDBJ whole genome shotgun (WGS) entry which is preliminary data.</text>
</comment>
<proteinExistence type="predicted"/>
<organism evidence="1 2">
    <name type="scientific">Salegentibacter maritimus</name>
    <dbReference type="NCBI Taxonomy" id="2794347"/>
    <lineage>
        <taxon>Bacteria</taxon>
        <taxon>Pseudomonadati</taxon>
        <taxon>Bacteroidota</taxon>
        <taxon>Flavobacteriia</taxon>
        <taxon>Flavobacteriales</taxon>
        <taxon>Flavobacteriaceae</taxon>
        <taxon>Salegentibacter</taxon>
    </lineage>
</organism>
<evidence type="ECO:0000313" key="2">
    <source>
        <dbReference type="Proteomes" id="UP000635665"/>
    </source>
</evidence>
<protein>
    <submittedName>
        <fullName evidence="1">Uncharacterized protein</fullName>
    </submittedName>
</protein>
<dbReference type="Proteomes" id="UP000635665">
    <property type="component" value="Unassembled WGS sequence"/>
</dbReference>
<evidence type="ECO:0000313" key="1">
    <source>
        <dbReference type="EMBL" id="MBI6121464.1"/>
    </source>
</evidence>